<accession>A0A9W8E524</accession>
<protein>
    <submittedName>
        <fullName evidence="1">Uncharacterized protein</fullName>
    </submittedName>
</protein>
<sequence length="288" mass="32170">MAPSYSRAQAWLVAGMHLHKSVGIRYIRNQLIRQIWQWAADAHSGNHGAIKAVLEPSDGAAAALELRGTGAPAELGTHSHLWQWVLASPAACDYYLSGEWKPFTRYSLYTVEWPRLQLMFTDPTRPLLTFVDLFRLHRLRGLLHRYLNHGLGHEDLTDLLHSPVAAAGNAHAEGTLGRTGPLLFQWYLAVTFTVINHKQQRYAQRNAFLQCALTTSQQILRLHASGKTGLAPVERAYVSLTHEVIYLSLLPAILVSEGRHREAMVVADTLATKLAHRQQLEALLLDTG</sequence>
<dbReference type="Proteomes" id="UP001151582">
    <property type="component" value="Unassembled WGS sequence"/>
</dbReference>
<comment type="caution">
    <text evidence="1">The sequence shown here is derived from an EMBL/GenBank/DDBJ whole genome shotgun (WGS) entry which is preliminary data.</text>
</comment>
<name>A0A9W8E524_9FUNG</name>
<evidence type="ECO:0000313" key="2">
    <source>
        <dbReference type="Proteomes" id="UP001151582"/>
    </source>
</evidence>
<keyword evidence="2" id="KW-1185">Reference proteome</keyword>
<gene>
    <name evidence="1" type="ORF">H4R34_006291</name>
</gene>
<dbReference type="OrthoDB" id="2133190at2759"/>
<proteinExistence type="predicted"/>
<dbReference type="AlphaFoldDB" id="A0A9W8E524"/>
<evidence type="ECO:0000313" key="1">
    <source>
        <dbReference type="EMBL" id="KAJ1968293.1"/>
    </source>
</evidence>
<reference evidence="1" key="1">
    <citation type="submission" date="2022-07" db="EMBL/GenBank/DDBJ databases">
        <title>Phylogenomic reconstructions and comparative analyses of Kickxellomycotina fungi.</title>
        <authorList>
            <person name="Reynolds N.K."/>
            <person name="Stajich J.E."/>
            <person name="Barry K."/>
            <person name="Grigoriev I.V."/>
            <person name="Crous P."/>
            <person name="Smith M.E."/>
        </authorList>
    </citation>
    <scope>NUCLEOTIDE SEQUENCE</scope>
    <source>
        <strain evidence="1">RSA 567</strain>
    </source>
</reference>
<organism evidence="1 2">
    <name type="scientific">Dimargaris verticillata</name>
    <dbReference type="NCBI Taxonomy" id="2761393"/>
    <lineage>
        <taxon>Eukaryota</taxon>
        <taxon>Fungi</taxon>
        <taxon>Fungi incertae sedis</taxon>
        <taxon>Zoopagomycota</taxon>
        <taxon>Kickxellomycotina</taxon>
        <taxon>Dimargaritomycetes</taxon>
        <taxon>Dimargaritales</taxon>
        <taxon>Dimargaritaceae</taxon>
        <taxon>Dimargaris</taxon>
    </lineage>
</organism>
<feature type="non-terminal residue" evidence="1">
    <location>
        <position position="288"/>
    </location>
</feature>
<dbReference type="EMBL" id="JANBQB010002156">
    <property type="protein sequence ID" value="KAJ1968293.1"/>
    <property type="molecule type" value="Genomic_DNA"/>
</dbReference>